<dbReference type="Gene3D" id="3.20.20.140">
    <property type="entry name" value="Metal-dependent hydrolases"/>
    <property type="match status" value="1"/>
</dbReference>
<keyword evidence="1" id="KW-0732">Signal</keyword>
<evidence type="ECO:0000313" key="3">
    <source>
        <dbReference type="EMBL" id="OGX85813.1"/>
    </source>
</evidence>
<evidence type="ECO:0000259" key="2">
    <source>
        <dbReference type="Pfam" id="PF01979"/>
    </source>
</evidence>
<dbReference type="PANTHER" id="PTHR43135:SF3">
    <property type="entry name" value="ALPHA-D-RIBOSE 1-METHYLPHOSPHONATE 5-TRIPHOSPHATE DIPHOSPHATASE"/>
    <property type="match status" value="1"/>
</dbReference>
<feature type="signal peptide" evidence="1">
    <location>
        <begin position="1"/>
        <end position="24"/>
    </location>
</feature>
<dbReference type="InterPro" id="IPR011059">
    <property type="entry name" value="Metal-dep_hydrolase_composite"/>
</dbReference>
<comment type="caution">
    <text evidence="3">The sequence shown here is derived from an EMBL/GenBank/DDBJ whole genome shotgun (WGS) entry which is preliminary data.</text>
</comment>
<proteinExistence type="predicted"/>
<dbReference type="SUPFAM" id="SSF51556">
    <property type="entry name" value="Metallo-dependent hydrolases"/>
    <property type="match status" value="1"/>
</dbReference>
<evidence type="ECO:0000256" key="1">
    <source>
        <dbReference type="SAM" id="SignalP"/>
    </source>
</evidence>
<keyword evidence="4" id="KW-1185">Reference proteome</keyword>
<feature type="domain" description="Amidohydrolase-related" evidence="2">
    <location>
        <begin position="78"/>
        <end position="446"/>
    </location>
</feature>
<dbReference type="InterPro" id="IPR051781">
    <property type="entry name" value="Metallo-dep_Hydrolase"/>
</dbReference>
<name>A0A1G1T4M5_9BACT</name>
<dbReference type="SUPFAM" id="SSF51338">
    <property type="entry name" value="Composite domain of metallo-dependent hydrolases"/>
    <property type="match status" value="1"/>
</dbReference>
<dbReference type="STRING" id="1908236.BEN48_13995"/>
<evidence type="ECO:0000313" key="4">
    <source>
        <dbReference type="Proteomes" id="UP000177791"/>
    </source>
</evidence>
<sequence>MSAFFRLSTRLCIALLFASGAAGAQQLTLVHANVVDVATGKIQPDMTVVIAGKRIARVSPSARATPRTGRVVDATGQYLIPGLWDMHTHVYFDGTAAAGTDLILPLLLANGVTGIRDMGSELDSILKARADVAAHRRPGPRLVVSGPMLDGPKSPYKASIAIATAEDGRQAVARLKARGVDFIKVQSLVPREAYFAIAAEAKKAGLAVDGHVPDAVRASEALAAGQRSFEHLIGIFEASSTAEDAYVAGQEKSPGRLLATYDAVREAAIIRRLAAYPQVWQCPTLYWERGQWLVDSIAWRQDPDLVYAGHSWVAQRWPRAQTNIARTMDTEPLPVRARFVTHELELVRKLHAAHVGFLAGTDTPAGVDLIPGASLHLELQRFVAAGFTPLEALQTATLNPAKFFNRQADFGSVEAGRLADVVLLSANPLTDIANTQRIVGVLADGQYYSQQDLQQLKQRLRQVAAGK</sequence>
<accession>A0A1G1T4M5</accession>
<protein>
    <submittedName>
        <fullName evidence="3">Amidohydrolase</fullName>
    </submittedName>
</protein>
<dbReference type="InterPro" id="IPR006680">
    <property type="entry name" value="Amidohydro-rel"/>
</dbReference>
<dbReference type="Gene3D" id="2.30.40.10">
    <property type="entry name" value="Urease, subunit C, domain 1"/>
    <property type="match status" value="2"/>
</dbReference>
<gene>
    <name evidence="3" type="ORF">BEN48_13995</name>
</gene>
<dbReference type="EMBL" id="MDZC01000055">
    <property type="protein sequence ID" value="OGX85813.1"/>
    <property type="molecule type" value="Genomic_DNA"/>
</dbReference>
<dbReference type="InterPro" id="IPR032466">
    <property type="entry name" value="Metal_Hydrolase"/>
</dbReference>
<dbReference type="Proteomes" id="UP000177791">
    <property type="component" value="Unassembled WGS sequence"/>
</dbReference>
<feature type="chain" id="PRO_5009578888" evidence="1">
    <location>
        <begin position="25"/>
        <end position="467"/>
    </location>
</feature>
<dbReference type="OrthoDB" id="9797498at2"/>
<reference evidence="3 4" key="1">
    <citation type="submission" date="2016-08" db="EMBL/GenBank/DDBJ databases">
        <title>Hymenobacter coccineus sp. nov., Hymenobacter lapidarius sp. nov. and Hymenobacter glacialis sp. nov., isolated from Antarctic soil.</title>
        <authorList>
            <person name="Sedlacek I."/>
            <person name="Kralova S."/>
            <person name="Kyrova K."/>
            <person name="Maslanova I."/>
            <person name="Stankova E."/>
            <person name="Vrbovska V."/>
            <person name="Nemec M."/>
            <person name="Bartak M."/>
            <person name="Svec P."/>
            <person name="Busse H.-J."/>
            <person name="Pantucek R."/>
        </authorList>
    </citation>
    <scope>NUCLEOTIDE SEQUENCE [LARGE SCALE GENOMIC DNA]</scope>
    <source>
        <strain evidence="3 4">CCM 8648</strain>
    </source>
</reference>
<dbReference type="PANTHER" id="PTHR43135">
    <property type="entry name" value="ALPHA-D-RIBOSE 1-METHYLPHOSPHONATE 5-TRIPHOSPHATE DIPHOSPHATASE"/>
    <property type="match status" value="1"/>
</dbReference>
<dbReference type="GO" id="GO:0016810">
    <property type="term" value="F:hydrolase activity, acting on carbon-nitrogen (but not peptide) bonds"/>
    <property type="evidence" value="ECO:0007669"/>
    <property type="project" value="InterPro"/>
</dbReference>
<organism evidence="3 4">
    <name type="scientific">Hymenobacter glacialis</name>
    <dbReference type="NCBI Taxonomy" id="1908236"/>
    <lineage>
        <taxon>Bacteria</taxon>
        <taxon>Pseudomonadati</taxon>
        <taxon>Bacteroidota</taxon>
        <taxon>Cytophagia</taxon>
        <taxon>Cytophagales</taxon>
        <taxon>Hymenobacteraceae</taxon>
        <taxon>Hymenobacter</taxon>
    </lineage>
</organism>
<dbReference type="AlphaFoldDB" id="A0A1G1T4M5"/>
<dbReference type="RefSeq" id="WP_070733992.1">
    <property type="nucleotide sequence ID" value="NZ_MDZC01000055.1"/>
</dbReference>
<dbReference type="Pfam" id="PF01979">
    <property type="entry name" value="Amidohydro_1"/>
    <property type="match status" value="1"/>
</dbReference>